<feature type="region of interest" description="Disordered" evidence="11">
    <location>
        <begin position="1996"/>
        <end position="2071"/>
    </location>
</feature>
<feature type="domain" description="Post-SET" evidence="13">
    <location>
        <begin position="1363"/>
        <end position="1379"/>
    </location>
</feature>
<comment type="subcellular location">
    <subcellularLocation>
        <location evidence="2">Chromosome</location>
    </subcellularLocation>
    <subcellularLocation>
        <location evidence="1">Nucleus</location>
    </subcellularLocation>
</comment>
<feature type="compositionally biased region" description="Basic and acidic residues" evidence="11">
    <location>
        <begin position="1491"/>
        <end position="1507"/>
    </location>
</feature>
<dbReference type="CDD" id="cd19172">
    <property type="entry name" value="SET_SETD2"/>
    <property type="match status" value="1"/>
</dbReference>
<dbReference type="InterPro" id="IPR006560">
    <property type="entry name" value="AWS_dom"/>
</dbReference>
<feature type="region of interest" description="Disordered" evidence="11">
    <location>
        <begin position="1835"/>
        <end position="1915"/>
    </location>
</feature>
<dbReference type="RefSeq" id="XP_021825452.1">
    <property type="nucleotide sequence ID" value="XM_021969760.1"/>
</dbReference>
<evidence type="ECO:0000259" key="15">
    <source>
        <dbReference type="PROSITE" id="PS51215"/>
    </source>
</evidence>
<dbReference type="PROSITE" id="PS50868">
    <property type="entry name" value="POST_SET"/>
    <property type="match status" value="1"/>
</dbReference>
<dbReference type="KEGG" id="pavi:110766431"/>
<feature type="compositionally biased region" description="Low complexity" evidence="11">
    <location>
        <begin position="2034"/>
        <end position="2047"/>
    </location>
</feature>
<dbReference type="InterPro" id="IPR046341">
    <property type="entry name" value="SET_dom_sf"/>
</dbReference>
<feature type="compositionally biased region" description="Basic and acidic residues" evidence="11">
    <location>
        <begin position="1450"/>
        <end position="1461"/>
    </location>
</feature>
<feature type="compositionally biased region" description="Polar residues" evidence="11">
    <location>
        <begin position="1542"/>
        <end position="1553"/>
    </location>
</feature>
<feature type="region of interest" description="Disordered" evidence="11">
    <location>
        <begin position="537"/>
        <end position="574"/>
    </location>
</feature>
<reference evidence="17" key="1">
    <citation type="submission" date="2025-08" db="UniProtKB">
        <authorList>
            <consortium name="RefSeq"/>
        </authorList>
    </citation>
    <scope>IDENTIFICATION</scope>
</reference>
<feature type="compositionally biased region" description="Low complexity" evidence="11">
    <location>
        <begin position="914"/>
        <end position="932"/>
    </location>
</feature>
<dbReference type="InterPro" id="IPR011124">
    <property type="entry name" value="Znf_CW"/>
</dbReference>
<dbReference type="InterPro" id="IPR044437">
    <property type="entry name" value="SETD2/Set2_SET"/>
</dbReference>
<sequence>MASCENSAFVDGLLCESVTEQQMGSEILVQSISELPSCSDDKPLLDSNVDPTSISGRSLGLSRNDNTGCMSWGEIVDVDIDGLMGEHENANVSEPGDILTREWGLNRCCLTESQSDVDDSNREGGPQGEDRSAGSFGDCEIPLEVIPQTVSPGHGIQLDEQRYDKSVRYMFSEGVGEVTEEMKNDIHELVSPLQGCEIPSELADMEACGSSQQEEKGFNIISGSSFEAACEESVVLARREADLCNRTSPKRDGGMPSEVLYACDLVSNCVWKNEEMEDNGVSGLNSLSTERTTEVVETRCNQILPSQGFQRTLENLHMPDSPSSCAQQNDQRSDKVNGGSFVEKATEYLEETSDALPDERAVIHTQILPVKVNVYYSKEGSSKVAPDCVIENSVSMQSCQTFGTANNSVNGPSADSVTEVVEMESHIDAHNQIVPPEGCQRAFEGSHVSDSPSVCTQENGQSNGKIIDFLSAKRVTEFEEQKSDATTDIKVEIGAQILLLEEKASNLKEGSSELAPKSIHEKPVSMQSFQPFDMVNSGSSERLDVPDKDSPAHVDSSTSFDRYGEMDHEGNDNVRVDCVSNTKCVDIVALSSRRSGRSRKTQTKRAPRKGRNTSKVLDPLGSVEIVSKAVGRKRSCLSKPARSSIWGLLGNVTQSFEESNRLEVSQGQIQGSQKGRGGQRSGKRIPSGASGNSRGSKGQCRASTNHVRLKVKLGKEVGKKSFYIRVPEVVDNTAFENSVEKENGIEGNWNKEATLREDKTCLDAPVLDGDLANKDLESVVLTENSAEDVIENFPGGSSHTIAVSSGGSVGTNYRDPGTSPDSEVTNLVPDGDVEARPLEDSNGIVLTSDKAFSASGDFISTKRGKKKHKVPHAENCVREDGIPCPASINKEKPSKQDGQRQNVSQDFCPSETFTSSTCANASSNSSSDMESSLEPLRLSGETDHGISRDVLKVEIGAEAKTPCNLDVGLGLSKSQSSKTKGLKPPKGRSRGCGSASKKGNSHRLRENQKKSVNQKNAMEKAVLDQVAFKVESLPESDDHLVDGIRKANSVKDAVCIGVPNLDTVPVDLDKQYVPPRNAWVLCDDCHKWRRIPAELADVIDEIKCTWTCRDNKDKAFADCSIPQEKSNSEINAELDISDASGDEDASVTRLNYKELDRRRPTVSQQNVASIKTNQFLHRNRKTQTIDEIMVCHCKPPSDGQLGCGDDCLNRMLNIECIRGACPCRDLCSNQQFQKRRYAKLEKFRCGKKGYGLRLLDDICKGQFLIEYVGEVLDTHAYEARQKEYALKAHRHFYFMTLNGSEVIDACAKGNLGRFINHSCDPNCRTEKWMVNGEICIGLFALRDIKKGEEVTFDYNYVRVFGAAAKKCYCGSAQCRGYIGGDPLDSEVIIQDDSDEEYIEPLMIPEDGISEKVESASTNKEMDKSTIAVGELEFTTQREESLNPSESVGSHIHDSLDLEHSRQKLPSSVQPVEASEHKEETSRPMSVVQQEILRENETKEKSSTSFERLEISSPIKVLSKSLSDGIDANRKSKSDTTEDRQVSSKVRPNVKTSRSSSFVKKGKVRIIPSGNRIQVAANKSHVLSIKPKRLTEGSVEEKLNELLDVDGGINKRKDSTKGYLKLLFLTAVSGDSGNGEAIQSNRDLSMILDALLKTRSRVVLVDVINKNGLRMLHNIMKKYREDFKKIPILRKLLKVLEYLAVKQILTLEHITGGPPCPGMESFMESMLSLTEHKDKQVHQIARNFRDRWIPRHLRRHGFIDRDDSKMEFNRGSNCNRFSTSHDNWRDQSGRSTDTIDSIKQSVLSTTSVSTGVQDCSAPCTGVQDCSAPCTGGCPTSVTKVRKRKSRWDQPAETIPDSSSLQNKEQKTESGLHRPSPLSGTGEVALHSERVSGDNGNCSSSVHDNSQQNDGAQINLEDVPPGFSSYIRTPMVSSIASSSFCPLKCPAAVIGHPQEKFVSRLSVSYGFPLSMMQQYGTPHAETVETWAVAPGIPFQPFPPLPPFPRHKKDPSPYPTVNHVSGNQPAGGQPDRCVPATSQSEESTPSTTGSNQADFGSPCANNQYSSKRVRESSNDLGRRYFKQQKYWNNTKLRPPSFSDQNGWGCTGNNSGGGTDSIGIGHVANELRTSYCSEDLSHRVEKAGNNVNQHSHHH</sequence>
<dbReference type="GO" id="GO:0032259">
    <property type="term" value="P:methylation"/>
    <property type="evidence" value="ECO:0007669"/>
    <property type="project" value="UniProtKB-KW"/>
</dbReference>
<dbReference type="SMART" id="SM00508">
    <property type="entry name" value="PostSET"/>
    <property type="match status" value="1"/>
</dbReference>
<evidence type="ECO:0000256" key="6">
    <source>
        <dbReference type="ARBA" id="ARBA00022691"/>
    </source>
</evidence>
<evidence type="ECO:0000259" key="12">
    <source>
        <dbReference type="PROSITE" id="PS50280"/>
    </source>
</evidence>
<dbReference type="Gene3D" id="2.170.270.10">
    <property type="entry name" value="SET domain"/>
    <property type="match status" value="1"/>
</dbReference>
<evidence type="ECO:0000256" key="8">
    <source>
        <dbReference type="ARBA" id="ARBA00022771"/>
    </source>
</evidence>
<evidence type="ECO:0000256" key="10">
    <source>
        <dbReference type="ARBA" id="ARBA00023242"/>
    </source>
</evidence>
<feature type="compositionally biased region" description="Basic and acidic residues" evidence="11">
    <location>
        <begin position="562"/>
        <end position="574"/>
    </location>
</feature>
<dbReference type="PROSITE" id="PS51050">
    <property type="entry name" value="ZF_CW"/>
    <property type="match status" value="1"/>
</dbReference>
<evidence type="ECO:0000256" key="11">
    <source>
        <dbReference type="SAM" id="MobiDB-lite"/>
    </source>
</evidence>
<dbReference type="PROSITE" id="PS51215">
    <property type="entry name" value="AWS"/>
    <property type="match status" value="1"/>
</dbReference>
<evidence type="ECO:0000256" key="1">
    <source>
        <dbReference type="ARBA" id="ARBA00004123"/>
    </source>
</evidence>
<feature type="compositionally biased region" description="Polar residues" evidence="11">
    <location>
        <begin position="1892"/>
        <end position="1910"/>
    </location>
</feature>
<keyword evidence="16" id="KW-1185">Reference proteome</keyword>
<evidence type="ECO:0000256" key="3">
    <source>
        <dbReference type="ARBA" id="ARBA00022454"/>
    </source>
</evidence>
<evidence type="ECO:0000256" key="9">
    <source>
        <dbReference type="ARBA" id="ARBA00022833"/>
    </source>
</evidence>
<feature type="region of interest" description="Disordered" evidence="11">
    <location>
        <begin position="663"/>
        <end position="704"/>
    </location>
</feature>
<feature type="domain" description="AWS" evidence="15">
    <location>
        <begin position="1186"/>
        <end position="1236"/>
    </location>
</feature>
<feature type="domain" description="SET" evidence="12">
    <location>
        <begin position="1238"/>
        <end position="1355"/>
    </location>
</feature>
<dbReference type="SMART" id="SM00317">
    <property type="entry name" value="SET"/>
    <property type="match status" value="1"/>
</dbReference>
<feature type="compositionally biased region" description="Basic and acidic residues" evidence="11">
    <location>
        <begin position="889"/>
        <end position="898"/>
    </location>
</feature>
<keyword evidence="4" id="KW-0489">Methyltransferase</keyword>
<dbReference type="GeneID" id="110766431"/>
<feature type="region of interest" description="Disordered" evidence="11">
    <location>
        <begin position="1525"/>
        <end position="1553"/>
    </location>
</feature>
<feature type="compositionally biased region" description="Polar residues" evidence="11">
    <location>
        <begin position="2048"/>
        <end position="2063"/>
    </location>
</feature>
<keyword evidence="8" id="KW-0863">Zinc-finger</keyword>
<keyword evidence="10" id="KW-0539">Nucleus</keyword>
<dbReference type="PROSITE" id="PS50280">
    <property type="entry name" value="SET"/>
    <property type="match status" value="1"/>
</dbReference>
<dbReference type="SUPFAM" id="SSF82199">
    <property type="entry name" value="SET domain"/>
    <property type="match status" value="1"/>
</dbReference>
<proteinExistence type="predicted"/>
<feature type="compositionally biased region" description="Basic residues" evidence="11">
    <location>
        <begin position="980"/>
        <end position="989"/>
    </location>
</feature>
<name>A0A6P5TEB9_PRUAV</name>
<dbReference type="Proteomes" id="UP000515124">
    <property type="component" value="Unplaced"/>
</dbReference>
<feature type="region of interest" description="Disordered" evidence="11">
    <location>
        <begin position="114"/>
        <end position="137"/>
    </location>
</feature>
<feature type="compositionally biased region" description="Polar residues" evidence="11">
    <location>
        <begin position="899"/>
        <end position="913"/>
    </location>
</feature>
<dbReference type="GO" id="GO:0005694">
    <property type="term" value="C:chromosome"/>
    <property type="evidence" value="ECO:0007669"/>
    <property type="project" value="UniProtKB-SubCell"/>
</dbReference>
<evidence type="ECO:0000259" key="13">
    <source>
        <dbReference type="PROSITE" id="PS50868"/>
    </source>
</evidence>
<feature type="compositionally biased region" description="Polar residues" evidence="11">
    <location>
        <begin position="321"/>
        <end position="330"/>
    </location>
</feature>
<feature type="region of interest" description="Disordered" evidence="11">
    <location>
        <begin position="316"/>
        <end position="337"/>
    </location>
</feature>
<organism evidence="16 17">
    <name type="scientific">Prunus avium</name>
    <name type="common">Cherry</name>
    <name type="synonym">Cerasus avium</name>
    <dbReference type="NCBI Taxonomy" id="42229"/>
    <lineage>
        <taxon>Eukaryota</taxon>
        <taxon>Viridiplantae</taxon>
        <taxon>Streptophyta</taxon>
        <taxon>Embryophyta</taxon>
        <taxon>Tracheophyta</taxon>
        <taxon>Spermatophyta</taxon>
        <taxon>Magnoliopsida</taxon>
        <taxon>eudicotyledons</taxon>
        <taxon>Gunneridae</taxon>
        <taxon>Pentapetalae</taxon>
        <taxon>rosids</taxon>
        <taxon>fabids</taxon>
        <taxon>Rosales</taxon>
        <taxon>Rosaceae</taxon>
        <taxon>Amygdaloideae</taxon>
        <taxon>Amygdaleae</taxon>
        <taxon>Prunus</taxon>
    </lineage>
</organism>
<accession>A0A6P5TEB9</accession>
<feature type="domain" description="CW-type" evidence="14">
    <location>
        <begin position="1073"/>
        <end position="1127"/>
    </location>
</feature>
<evidence type="ECO:0000256" key="4">
    <source>
        <dbReference type="ARBA" id="ARBA00022603"/>
    </source>
</evidence>
<dbReference type="Gene3D" id="3.30.40.100">
    <property type="match status" value="1"/>
</dbReference>
<dbReference type="FunFam" id="2.170.270.10:FF:000035">
    <property type="entry name" value="Histone-lysine N-methyltransferase"/>
    <property type="match status" value="1"/>
</dbReference>
<protein>
    <submittedName>
        <fullName evidence="17">Histone-lysine N-methyltransferase ASHH2 isoform X1</fullName>
    </submittedName>
</protein>
<evidence type="ECO:0000259" key="14">
    <source>
        <dbReference type="PROSITE" id="PS51050"/>
    </source>
</evidence>
<gene>
    <name evidence="17" type="primary">LOC110766431</name>
</gene>
<dbReference type="SMART" id="SM00570">
    <property type="entry name" value="AWS"/>
    <property type="match status" value="1"/>
</dbReference>
<feature type="compositionally biased region" description="Basic and acidic residues" evidence="11">
    <location>
        <begin position="541"/>
        <end position="552"/>
    </location>
</feature>
<dbReference type="PANTHER" id="PTHR22884">
    <property type="entry name" value="SET DOMAIN PROTEINS"/>
    <property type="match status" value="1"/>
</dbReference>
<evidence type="ECO:0000256" key="2">
    <source>
        <dbReference type="ARBA" id="ARBA00004286"/>
    </source>
</evidence>
<evidence type="ECO:0000256" key="7">
    <source>
        <dbReference type="ARBA" id="ARBA00022723"/>
    </source>
</evidence>
<feature type="compositionally biased region" description="Basic residues" evidence="11">
    <location>
        <begin position="594"/>
        <end position="612"/>
    </location>
</feature>
<keyword evidence="6" id="KW-0949">S-adenosyl-L-methionine</keyword>
<dbReference type="InterPro" id="IPR001214">
    <property type="entry name" value="SET_dom"/>
</dbReference>
<dbReference type="Pfam" id="PF00856">
    <property type="entry name" value="SET"/>
    <property type="match status" value="1"/>
</dbReference>
<evidence type="ECO:0000313" key="16">
    <source>
        <dbReference type="Proteomes" id="UP000515124"/>
    </source>
</evidence>
<feature type="region of interest" description="Disordered" evidence="11">
    <location>
        <begin position="966"/>
        <end position="1014"/>
    </location>
</feature>
<feature type="region of interest" description="Disordered" evidence="11">
    <location>
        <begin position="861"/>
        <end position="941"/>
    </location>
</feature>
<dbReference type="InterPro" id="IPR050777">
    <property type="entry name" value="SET2_Histone-Lys_MeTrsfase"/>
</dbReference>
<feature type="region of interest" description="Disordered" evidence="11">
    <location>
        <begin position="590"/>
        <end position="616"/>
    </location>
</feature>
<dbReference type="Pfam" id="PF17907">
    <property type="entry name" value="AWS"/>
    <property type="match status" value="1"/>
</dbReference>
<keyword evidence="7" id="KW-0479">Metal-binding</keyword>
<dbReference type="GO" id="GO:0008270">
    <property type="term" value="F:zinc ion binding"/>
    <property type="evidence" value="ECO:0007669"/>
    <property type="project" value="UniProtKB-KW"/>
</dbReference>
<feature type="compositionally biased region" description="Basic and acidic residues" evidence="11">
    <location>
        <begin position="1526"/>
        <end position="1541"/>
    </location>
</feature>
<dbReference type="FunFam" id="3.30.40.100:FF:000006">
    <property type="entry name" value="Histone-lysine N-methyltransferase"/>
    <property type="match status" value="1"/>
</dbReference>
<evidence type="ECO:0000313" key="17">
    <source>
        <dbReference type="RefSeq" id="XP_021825452.1"/>
    </source>
</evidence>
<keyword evidence="9" id="KW-0862">Zinc</keyword>
<feature type="region of interest" description="Disordered" evidence="11">
    <location>
        <begin position="1430"/>
        <end position="1507"/>
    </location>
</feature>
<feature type="compositionally biased region" description="Polar residues" evidence="11">
    <location>
        <begin position="689"/>
        <end position="704"/>
    </location>
</feature>
<evidence type="ECO:0000256" key="5">
    <source>
        <dbReference type="ARBA" id="ARBA00022679"/>
    </source>
</evidence>
<dbReference type="InterPro" id="IPR003616">
    <property type="entry name" value="Post-SET_dom"/>
</dbReference>
<dbReference type="GO" id="GO:0005634">
    <property type="term" value="C:nucleus"/>
    <property type="evidence" value="ECO:0007669"/>
    <property type="project" value="UniProtKB-SubCell"/>
</dbReference>
<feature type="compositionally biased region" description="Basic and acidic residues" evidence="11">
    <location>
        <begin position="871"/>
        <end position="881"/>
    </location>
</feature>
<dbReference type="Pfam" id="PF07496">
    <property type="entry name" value="zf-CW"/>
    <property type="match status" value="1"/>
</dbReference>
<keyword evidence="3" id="KW-0158">Chromosome</keyword>
<keyword evidence="5" id="KW-0808">Transferase</keyword>
<dbReference type="GO" id="GO:0046975">
    <property type="term" value="F:histone H3K36 methyltransferase activity"/>
    <property type="evidence" value="ECO:0007669"/>
    <property type="project" value="InterPro"/>
</dbReference>